<dbReference type="InterPro" id="IPR020550">
    <property type="entry name" value="Inositol_monophosphatase_CS"/>
</dbReference>
<dbReference type="PROSITE" id="PS00629">
    <property type="entry name" value="IMP_1"/>
    <property type="match status" value="1"/>
</dbReference>
<organism evidence="19 20">
    <name type="scientific">Daphnia pulex</name>
    <name type="common">Water flea</name>
    <dbReference type="NCBI Taxonomy" id="6669"/>
    <lineage>
        <taxon>Eukaryota</taxon>
        <taxon>Metazoa</taxon>
        <taxon>Ecdysozoa</taxon>
        <taxon>Arthropoda</taxon>
        <taxon>Crustacea</taxon>
        <taxon>Branchiopoda</taxon>
        <taxon>Diplostraca</taxon>
        <taxon>Cladocera</taxon>
        <taxon>Anomopoda</taxon>
        <taxon>Daphniidae</taxon>
        <taxon>Daphnia</taxon>
    </lineage>
</organism>
<dbReference type="Gene3D" id="3.30.540.10">
    <property type="entry name" value="Fructose-1,6-Bisphosphatase, subunit A, domain 1"/>
    <property type="match status" value="1"/>
</dbReference>
<dbReference type="STRING" id="6669.E9FWX6"/>
<dbReference type="KEGG" id="dpx:DAPPUDRAFT_305480"/>
<dbReference type="InterPro" id="IPR020583">
    <property type="entry name" value="Inositol_monoP_metal-BS"/>
</dbReference>
<evidence type="ECO:0000256" key="16">
    <source>
        <dbReference type="ARBA" id="ARBA00044544"/>
    </source>
</evidence>
<evidence type="ECO:0000256" key="8">
    <source>
        <dbReference type="ARBA" id="ARBA00040342"/>
    </source>
</evidence>
<keyword evidence="4" id="KW-0452">Lithium</keyword>
<dbReference type="GO" id="GO:0046872">
    <property type="term" value="F:metal ion binding"/>
    <property type="evidence" value="ECO:0007669"/>
    <property type="project" value="UniProtKB-KW"/>
</dbReference>
<evidence type="ECO:0000256" key="15">
    <source>
        <dbReference type="ARBA" id="ARBA00044519"/>
    </source>
</evidence>
<comment type="catalytic activity">
    <reaction evidence="11">
        <text>adenosine 2',5'-bisphosphate + H2O = AMP + phosphate</text>
        <dbReference type="Rhea" id="RHEA:77643"/>
        <dbReference type="ChEBI" id="CHEBI:15377"/>
        <dbReference type="ChEBI" id="CHEBI:43474"/>
        <dbReference type="ChEBI" id="CHEBI:194156"/>
        <dbReference type="ChEBI" id="CHEBI:456215"/>
        <dbReference type="EC" id="3.1.3.7"/>
    </reaction>
    <physiologicalReaction direction="left-to-right" evidence="11">
        <dbReference type="Rhea" id="RHEA:77644"/>
    </physiologicalReaction>
</comment>
<dbReference type="FunCoup" id="E9FWX6">
    <property type="interactions" value="899"/>
</dbReference>
<dbReference type="Proteomes" id="UP000000305">
    <property type="component" value="Unassembled WGS sequence"/>
</dbReference>
<evidence type="ECO:0000256" key="18">
    <source>
        <dbReference type="PIRSR" id="PIRSR600760-2"/>
    </source>
</evidence>
<dbReference type="Pfam" id="PF00459">
    <property type="entry name" value="Inositol_P"/>
    <property type="match status" value="1"/>
</dbReference>
<comment type="catalytic activity">
    <reaction evidence="10">
        <text>1D-myo-inositol 1,3,4-trisphosphate + H2O = 1D-myo-inositol 3,4-bisphosphate + phosphate</text>
        <dbReference type="Rhea" id="RHEA:70319"/>
        <dbReference type="ChEBI" id="CHEBI:15377"/>
        <dbReference type="ChEBI" id="CHEBI:43474"/>
        <dbReference type="ChEBI" id="CHEBI:58414"/>
        <dbReference type="ChEBI" id="CHEBI:83241"/>
    </reaction>
    <physiologicalReaction direction="left-to-right" evidence="10">
        <dbReference type="Rhea" id="RHEA:70320"/>
    </physiologicalReaction>
</comment>
<comment type="catalytic activity">
    <reaction evidence="13">
        <text>adenosine 3',5'-bisphosphate + H2O = AMP + phosphate</text>
        <dbReference type="Rhea" id="RHEA:10040"/>
        <dbReference type="ChEBI" id="CHEBI:15377"/>
        <dbReference type="ChEBI" id="CHEBI:43474"/>
        <dbReference type="ChEBI" id="CHEBI:58343"/>
        <dbReference type="ChEBI" id="CHEBI:456215"/>
        <dbReference type="EC" id="3.1.3.7"/>
    </reaction>
    <physiologicalReaction direction="left-to-right" evidence="13">
        <dbReference type="Rhea" id="RHEA:10041"/>
    </physiologicalReaction>
</comment>
<evidence type="ECO:0000256" key="5">
    <source>
        <dbReference type="ARBA" id="ARBA00022723"/>
    </source>
</evidence>
<dbReference type="Gene3D" id="3.40.190.80">
    <property type="match status" value="1"/>
</dbReference>
<dbReference type="eggNOG" id="KOG3099">
    <property type="taxonomic scope" value="Eukaryota"/>
</dbReference>
<feature type="binding site" evidence="18">
    <location>
        <position position="243"/>
    </location>
    <ligand>
        <name>Mg(2+)</name>
        <dbReference type="ChEBI" id="CHEBI:18420"/>
        <label>1</label>
        <note>catalytic</note>
    </ligand>
</feature>
<comment type="cofactor">
    <cofactor evidence="1 18">
        <name>Mg(2+)</name>
        <dbReference type="ChEBI" id="CHEBI:18420"/>
    </cofactor>
</comment>
<evidence type="ECO:0000256" key="14">
    <source>
        <dbReference type="ARBA" id="ARBA00044484"/>
    </source>
</evidence>
<evidence type="ECO:0000256" key="2">
    <source>
        <dbReference type="ARBA" id="ARBA00009759"/>
    </source>
</evidence>
<dbReference type="GO" id="GO:0046854">
    <property type="term" value="P:phosphatidylinositol phosphate biosynthetic process"/>
    <property type="evidence" value="ECO:0007669"/>
    <property type="project" value="InterPro"/>
</dbReference>
<dbReference type="FunFam" id="3.40.190.80:FF:000006">
    <property type="entry name" value="Bisphosphate nucleotidase 1"/>
    <property type="match status" value="1"/>
</dbReference>
<dbReference type="EC" id="3.1.3.57" evidence="15"/>
<feature type="binding site" evidence="18">
    <location>
        <position position="114"/>
    </location>
    <ligand>
        <name>Mg(2+)</name>
        <dbReference type="ChEBI" id="CHEBI:18420"/>
        <label>1</label>
        <note>catalytic</note>
    </ligand>
</feature>
<evidence type="ECO:0000256" key="4">
    <source>
        <dbReference type="ARBA" id="ARBA00022671"/>
    </source>
</evidence>
<keyword evidence="5 18" id="KW-0479">Metal-binding</keyword>
<dbReference type="EC" id="3.1.3.7" evidence="3"/>
<comment type="similarity">
    <text evidence="2">Belongs to the inositol monophosphatase superfamily.</text>
</comment>
<comment type="catalytic activity">
    <reaction evidence="12">
        <text>1D-myo-inositol 1,4-bisphosphate + H2O = 1D-myo-inositol 4-phosphate + phosphate</text>
        <dbReference type="Rhea" id="RHEA:15553"/>
        <dbReference type="ChEBI" id="CHEBI:15377"/>
        <dbReference type="ChEBI" id="CHEBI:43474"/>
        <dbReference type="ChEBI" id="CHEBI:58282"/>
        <dbReference type="ChEBI" id="CHEBI:58469"/>
        <dbReference type="EC" id="3.1.3.57"/>
    </reaction>
    <physiologicalReaction direction="left-to-right" evidence="12">
        <dbReference type="Rhea" id="RHEA:15554"/>
    </physiologicalReaction>
</comment>
<dbReference type="SUPFAM" id="SSF56655">
    <property type="entry name" value="Carbohydrate phosphatase"/>
    <property type="match status" value="1"/>
</dbReference>
<dbReference type="InterPro" id="IPR000760">
    <property type="entry name" value="Inositol_monophosphatase-like"/>
</dbReference>
<evidence type="ECO:0000256" key="9">
    <source>
        <dbReference type="ARBA" id="ARBA00041815"/>
    </source>
</evidence>
<evidence type="ECO:0000313" key="19">
    <source>
        <dbReference type="EMBL" id="EFX87971.1"/>
    </source>
</evidence>
<dbReference type="CDD" id="cd01640">
    <property type="entry name" value="IPPase"/>
    <property type="match status" value="1"/>
</dbReference>
<dbReference type="InParanoid" id="E9FWX6"/>
<dbReference type="PANTHER" id="PTHR43028:SF5">
    <property type="entry name" value="3'(2'),5'-BISPHOSPHATE NUCLEOTIDASE 1"/>
    <property type="match status" value="1"/>
</dbReference>
<evidence type="ECO:0000256" key="1">
    <source>
        <dbReference type="ARBA" id="ARBA00001946"/>
    </source>
</evidence>
<evidence type="ECO:0000256" key="6">
    <source>
        <dbReference type="ARBA" id="ARBA00022801"/>
    </source>
</evidence>
<evidence type="ECO:0000313" key="20">
    <source>
        <dbReference type="Proteomes" id="UP000000305"/>
    </source>
</evidence>
<dbReference type="GO" id="GO:0008441">
    <property type="term" value="F:3'(2'),5'-bisphosphate nucleotidase activity"/>
    <property type="evidence" value="ECO:0000318"/>
    <property type="project" value="GO_Central"/>
</dbReference>
<name>E9FWX6_DAPPU</name>
<evidence type="ECO:0000256" key="13">
    <source>
        <dbReference type="ARBA" id="ARBA00044479"/>
    </source>
</evidence>
<dbReference type="OMA" id="QTEADRC"/>
<evidence type="ECO:0000256" key="12">
    <source>
        <dbReference type="ARBA" id="ARBA00044478"/>
    </source>
</evidence>
<protein>
    <recommendedName>
        <fullName evidence="8">3'(2'),5'-bisphosphate nucleotidase 1</fullName>
        <ecNumber evidence="15">3.1.3.57</ecNumber>
        <ecNumber evidence="3">3.1.3.7</ecNumber>
    </recommendedName>
    <alternativeName>
        <fullName evidence="16">3'-phosphoadenosine 5'-phosphate phosphatase</fullName>
    </alternativeName>
    <alternativeName>
        <fullName evidence="9">Bisphosphate 3'-nucleotidase 1</fullName>
    </alternativeName>
    <alternativeName>
        <fullName evidence="17">Inositol-polyphosphate 1-phosphatase</fullName>
    </alternativeName>
</protein>
<dbReference type="EMBL" id="GL732526">
    <property type="protein sequence ID" value="EFX87971.1"/>
    <property type="molecule type" value="Genomic_DNA"/>
</dbReference>
<dbReference type="AlphaFoldDB" id="E9FWX6"/>
<dbReference type="PhylomeDB" id="E9FWX6"/>
<keyword evidence="20" id="KW-1185">Reference proteome</keyword>
<dbReference type="PANTHER" id="PTHR43028">
    <property type="entry name" value="3'(2'),5'-BISPHOSPHATE NUCLEOTIDASE 1"/>
    <property type="match status" value="1"/>
</dbReference>
<accession>E9FWX6</accession>
<dbReference type="FunFam" id="3.30.540.10:FF:000023">
    <property type="entry name" value="Protein CBR-TAG-231"/>
    <property type="match status" value="1"/>
</dbReference>
<sequence length="307" mass="33392">MASTSPVFLRLMANAVAVANHAGNIIREVMSKGDLGIVEKGVNDPQTEADRRAQQCIIGNLNKKFPLMSIIGEEDLAQETNVELVSDIDKEVLNLRCPEELVNVTEEDFVVWVDPLDGTAEYTAGMLDHVTVLIGIAHKNRPVGGVIHQPYYNYKNDKAGLGRTMWGIPGIGVGGFKPIPPPEGKRLVVTTRSHMTPVVQQALEALKPDEILRVGGAGYKVMLLMEGHATAYVFASPGCKKWDTCAPEAILTAMGGRLTDIHGTPYSYASTEMHPNKRGVLAAAKSDDHKWFVENIPDEVKQLVQGS</sequence>
<proteinExistence type="inferred from homology"/>
<dbReference type="InterPro" id="IPR050725">
    <property type="entry name" value="CysQ/Inositol_MonoPase"/>
</dbReference>
<comment type="catalytic activity">
    <reaction evidence="14">
        <text>3'-phosphoadenylyl sulfate + H2O = adenosine 5'-phosphosulfate + phosphate</text>
        <dbReference type="Rhea" id="RHEA:77639"/>
        <dbReference type="ChEBI" id="CHEBI:15377"/>
        <dbReference type="ChEBI" id="CHEBI:43474"/>
        <dbReference type="ChEBI" id="CHEBI:58243"/>
        <dbReference type="ChEBI" id="CHEBI:58339"/>
        <dbReference type="EC" id="3.1.3.7"/>
    </reaction>
    <physiologicalReaction direction="left-to-right" evidence="14">
        <dbReference type="Rhea" id="RHEA:77640"/>
    </physiologicalReaction>
</comment>
<dbReference type="PRINTS" id="PR00377">
    <property type="entry name" value="IMPHPHTASES"/>
</dbReference>
<keyword evidence="7 18" id="KW-0460">Magnesium</keyword>
<evidence type="ECO:0000256" key="3">
    <source>
        <dbReference type="ARBA" id="ARBA00012633"/>
    </source>
</evidence>
<feature type="binding site" evidence="18">
    <location>
        <position position="116"/>
    </location>
    <ligand>
        <name>Mg(2+)</name>
        <dbReference type="ChEBI" id="CHEBI:18420"/>
        <label>1</label>
        <note>catalytic</note>
    </ligand>
</feature>
<evidence type="ECO:0000256" key="7">
    <source>
        <dbReference type="ARBA" id="ARBA00022842"/>
    </source>
</evidence>
<evidence type="ECO:0000256" key="17">
    <source>
        <dbReference type="ARBA" id="ARBA00044554"/>
    </source>
</evidence>
<gene>
    <name evidence="19" type="ORF">DAPPUDRAFT_305480</name>
</gene>
<feature type="binding site" evidence="18">
    <location>
        <position position="73"/>
    </location>
    <ligand>
        <name>Mg(2+)</name>
        <dbReference type="ChEBI" id="CHEBI:18420"/>
        <label>1</label>
        <note>catalytic</note>
    </ligand>
</feature>
<dbReference type="PROSITE" id="PS00630">
    <property type="entry name" value="IMP_2"/>
    <property type="match status" value="1"/>
</dbReference>
<dbReference type="HOGENOM" id="CLU_034742_2_0_1"/>
<keyword evidence="6" id="KW-0378">Hydrolase</keyword>
<evidence type="ECO:0000256" key="11">
    <source>
        <dbReference type="ARBA" id="ARBA00044466"/>
    </source>
</evidence>
<reference evidence="19 20" key="1">
    <citation type="journal article" date="2011" name="Science">
        <title>The ecoresponsive genome of Daphnia pulex.</title>
        <authorList>
            <person name="Colbourne J.K."/>
            <person name="Pfrender M.E."/>
            <person name="Gilbert D."/>
            <person name="Thomas W.K."/>
            <person name="Tucker A."/>
            <person name="Oakley T.H."/>
            <person name="Tokishita S."/>
            <person name="Aerts A."/>
            <person name="Arnold G.J."/>
            <person name="Basu M.K."/>
            <person name="Bauer D.J."/>
            <person name="Caceres C.E."/>
            <person name="Carmel L."/>
            <person name="Casola C."/>
            <person name="Choi J.H."/>
            <person name="Detter J.C."/>
            <person name="Dong Q."/>
            <person name="Dusheyko S."/>
            <person name="Eads B.D."/>
            <person name="Frohlich T."/>
            <person name="Geiler-Samerotte K.A."/>
            <person name="Gerlach D."/>
            <person name="Hatcher P."/>
            <person name="Jogdeo S."/>
            <person name="Krijgsveld J."/>
            <person name="Kriventseva E.V."/>
            <person name="Kultz D."/>
            <person name="Laforsch C."/>
            <person name="Lindquist E."/>
            <person name="Lopez J."/>
            <person name="Manak J.R."/>
            <person name="Muller J."/>
            <person name="Pangilinan J."/>
            <person name="Patwardhan R.P."/>
            <person name="Pitluck S."/>
            <person name="Pritham E.J."/>
            <person name="Rechtsteiner A."/>
            <person name="Rho M."/>
            <person name="Rogozin I.B."/>
            <person name="Sakarya O."/>
            <person name="Salamov A."/>
            <person name="Schaack S."/>
            <person name="Shapiro H."/>
            <person name="Shiga Y."/>
            <person name="Skalitzky C."/>
            <person name="Smith Z."/>
            <person name="Souvorov A."/>
            <person name="Sung W."/>
            <person name="Tang Z."/>
            <person name="Tsuchiya D."/>
            <person name="Tu H."/>
            <person name="Vos H."/>
            <person name="Wang M."/>
            <person name="Wolf Y.I."/>
            <person name="Yamagata H."/>
            <person name="Yamada T."/>
            <person name="Ye Y."/>
            <person name="Shaw J.R."/>
            <person name="Andrews J."/>
            <person name="Crease T.J."/>
            <person name="Tang H."/>
            <person name="Lucas S.M."/>
            <person name="Robertson H.M."/>
            <person name="Bork P."/>
            <person name="Koonin E.V."/>
            <person name="Zdobnov E.M."/>
            <person name="Grigoriev I.V."/>
            <person name="Lynch M."/>
            <person name="Boore J.L."/>
        </authorList>
    </citation>
    <scope>NUCLEOTIDE SEQUENCE [LARGE SCALE GENOMIC DNA]</scope>
</reference>
<evidence type="ECO:0000256" key="10">
    <source>
        <dbReference type="ARBA" id="ARBA00044465"/>
    </source>
</evidence>
<dbReference type="GO" id="GO:0004441">
    <property type="term" value="F:inositol-1,4-bisphosphate 1-phosphatase activity"/>
    <property type="evidence" value="ECO:0007669"/>
    <property type="project" value="UniProtKB-EC"/>
</dbReference>
<dbReference type="OrthoDB" id="411145at2759"/>
<feature type="binding site" evidence="18">
    <location>
        <position position="117"/>
    </location>
    <ligand>
        <name>Mg(2+)</name>
        <dbReference type="ChEBI" id="CHEBI:18420"/>
        <label>1</label>
        <note>catalytic</note>
    </ligand>
</feature>